<name>A0A9X1YBL0_9PROT</name>
<feature type="region of interest" description="Disordered" evidence="1">
    <location>
        <begin position="53"/>
        <end position="74"/>
    </location>
</feature>
<evidence type="ECO:0000256" key="1">
    <source>
        <dbReference type="SAM" id="MobiDB-lite"/>
    </source>
</evidence>
<proteinExistence type="predicted"/>
<protein>
    <submittedName>
        <fullName evidence="2">Uncharacterized protein</fullName>
    </submittedName>
</protein>
<dbReference type="Proteomes" id="UP001139516">
    <property type="component" value="Unassembled WGS sequence"/>
</dbReference>
<dbReference type="RefSeq" id="WP_248668856.1">
    <property type="nucleotide sequence ID" value="NZ_JALPRX010000095.1"/>
</dbReference>
<sequence>MSRPLSPEKRERRVEVLALLASPHDGERAAAGLAATRILASAGLTWEDVIPAVGSTTRPGTRSAPPPPPPYAWEADTRTQRFRAEVNFVLLNLGLLKPAERSAFMMHNINAVVMHNINAVPPAPGAVQAVRYYAELIRGRMP</sequence>
<evidence type="ECO:0000313" key="3">
    <source>
        <dbReference type="Proteomes" id="UP001139516"/>
    </source>
</evidence>
<evidence type="ECO:0000313" key="2">
    <source>
        <dbReference type="EMBL" id="MCK8786742.1"/>
    </source>
</evidence>
<keyword evidence="3" id="KW-1185">Reference proteome</keyword>
<dbReference type="EMBL" id="JALPRX010000095">
    <property type="protein sequence ID" value="MCK8786742.1"/>
    <property type="molecule type" value="Genomic_DNA"/>
</dbReference>
<dbReference type="AlphaFoldDB" id="A0A9X1YBL0"/>
<gene>
    <name evidence="2" type="ORF">M0638_20430</name>
</gene>
<organism evidence="2 3">
    <name type="scientific">Roseomonas acroporae</name>
    <dbReference type="NCBI Taxonomy" id="2937791"/>
    <lineage>
        <taxon>Bacteria</taxon>
        <taxon>Pseudomonadati</taxon>
        <taxon>Pseudomonadota</taxon>
        <taxon>Alphaproteobacteria</taxon>
        <taxon>Acetobacterales</taxon>
        <taxon>Roseomonadaceae</taxon>
        <taxon>Roseomonas</taxon>
    </lineage>
</organism>
<comment type="caution">
    <text evidence="2">The sequence shown here is derived from an EMBL/GenBank/DDBJ whole genome shotgun (WGS) entry which is preliminary data.</text>
</comment>
<reference evidence="2" key="1">
    <citation type="submission" date="2022-04" db="EMBL/GenBank/DDBJ databases">
        <title>Roseomonas acroporae sp. nov., isolated from coral Acropora digitifera.</title>
        <authorList>
            <person name="Sun H."/>
        </authorList>
    </citation>
    <scope>NUCLEOTIDE SEQUENCE</scope>
    <source>
        <strain evidence="2">NAR14</strain>
    </source>
</reference>
<accession>A0A9X1YBL0</accession>